<name>A0A5S9YJ05_ARATH</name>
<dbReference type="ExpressionAtlas" id="A0A5S9YJ05">
    <property type="expression patterns" value="baseline"/>
</dbReference>
<sequence>MAVRCSKIQRTDGRPGHSLQPAKVSFVAGQPLGYYSSWPLFALSHHMVVWYAAEHVYPSSFFFQSKLPPSEVFAYPGMEVFNEYTLYHAWWMKLYLEYQRWNCMLRLSASIELEVFMDVPIFIRTYYRPANMDDSFRYGIIFRMYDLAVQLQWGNVMKLLLVTKTQVEKKKALNLNVSKHGWKRRPEPTGMKQYRFPWAKQVTD</sequence>
<reference evidence="1 2" key="1">
    <citation type="submission" date="2019-12" db="EMBL/GenBank/DDBJ databases">
        <authorList>
            <person name="Jiao W.-B."/>
            <person name="Schneeberger K."/>
        </authorList>
    </citation>
    <scope>NUCLEOTIDE SEQUENCE [LARGE SCALE GENOMIC DNA]</scope>
    <source>
        <strain evidence="2">cv. C24</strain>
    </source>
</reference>
<dbReference type="Proteomes" id="UP000434276">
    <property type="component" value="Unassembled WGS sequence"/>
</dbReference>
<organism evidence="1 2">
    <name type="scientific">Arabidopsis thaliana</name>
    <name type="common">Mouse-ear cress</name>
    <dbReference type="NCBI Taxonomy" id="3702"/>
    <lineage>
        <taxon>Eukaryota</taxon>
        <taxon>Viridiplantae</taxon>
        <taxon>Streptophyta</taxon>
        <taxon>Embryophyta</taxon>
        <taxon>Tracheophyta</taxon>
        <taxon>Spermatophyta</taxon>
        <taxon>Magnoliopsida</taxon>
        <taxon>eudicotyledons</taxon>
        <taxon>Gunneridae</taxon>
        <taxon>Pentapetalae</taxon>
        <taxon>rosids</taxon>
        <taxon>malvids</taxon>
        <taxon>Brassicales</taxon>
        <taxon>Brassicaceae</taxon>
        <taxon>Camelineae</taxon>
        <taxon>Arabidopsis</taxon>
    </lineage>
</organism>
<protein>
    <submittedName>
        <fullName evidence="1">Uncharacterized protein</fullName>
    </submittedName>
</protein>
<proteinExistence type="predicted"/>
<gene>
    <name evidence="1" type="ORF">C24_LOCUS26934</name>
</gene>
<dbReference type="InterPro" id="IPR008686">
    <property type="entry name" value="RNA_pol_mitovir"/>
</dbReference>
<accession>A0A5S9YJ05</accession>
<evidence type="ECO:0000313" key="1">
    <source>
        <dbReference type="EMBL" id="CAA0413825.1"/>
    </source>
</evidence>
<dbReference type="EMBL" id="CACSHJ010000097">
    <property type="protein sequence ID" value="CAA0413825.1"/>
    <property type="molecule type" value="Genomic_DNA"/>
</dbReference>
<dbReference type="PANTHER" id="PTHR34456">
    <property type="entry name" value="MITOVIRUS RNA-DEPENDENT RNA POLYMERASE"/>
    <property type="match status" value="1"/>
</dbReference>
<dbReference type="Pfam" id="PF05919">
    <property type="entry name" value="Mitovir_RNA_pol"/>
    <property type="match status" value="1"/>
</dbReference>
<dbReference type="AlphaFoldDB" id="A0A5S9YJ05"/>
<dbReference type="PANTHER" id="PTHR34456:SF14">
    <property type="entry name" value="MITOVIRUS RNA-DEPENDENT RNA POLYMERASE"/>
    <property type="match status" value="1"/>
</dbReference>
<dbReference type="OrthoDB" id="1025591at2759"/>
<evidence type="ECO:0000313" key="2">
    <source>
        <dbReference type="Proteomes" id="UP000434276"/>
    </source>
</evidence>